<dbReference type="GO" id="GO:0020037">
    <property type="term" value="F:heme binding"/>
    <property type="evidence" value="ECO:0007669"/>
    <property type="project" value="InterPro"/>
</dbReference>
<keyword evidence="3" id="KW-0201">Cytochrome c-type biogenesis</keyword>
<dbReference type="Pfam" id="PF01578">
    <property type="entry name" value="Cytochrom_C_asm"/>
    <property type="match status" value="1"/>
</dbReference>
<dbReference type="GO" id="GO:0005886">
    <property type="term" value="C:plasma membrane"/>
    <property type="evidence" value="ECO:0007669"/>
    <property type="project" value="TreeGrafter"/>
</dbReference>
<comment type="subcellular location">
    <subcellularLocation>
        <location evidence="1">Membrane</location>
        <topology evidence="1">Multi-pass membrane protein</topology>
    </subcellularLocation>
</comment>
<sequence length="319" mass="34830">MDVYYVHMSPLGILLAVLIVVDVATAVYLVNWGPFPLIVAELGAPTAYLNVYVHVPPAVVLYVMAALSFVLAVWGAWRGLSERALKWMDFSAYSVAALGWYAFVSGTVWAAESWGTPLALDPRQMSILVLALIYSLYPAIRRGVEDPERSVKLAQSFVIAGFVLAIVSLLAPVLAQAFHPRPGTTFGGPLGQYMGMRILLILTIFLTLLFVKPARWTSAVYLAGLVVAVALLYPWLLYQPQRVVNVTETSIVLESGQVLNVPPGQVLSPAFFNGTPTLPKNFVAVAGGGVELVRHFSAYVNAALYFATMAFILWLRERL</sequence>
<evidence type="ECO:0000256" key="4">
    <source>
        <dbReference type="ARBA" id="ARBA00022989"/>
    </source>
</evidence>
<keyword evidence="9" id="KW-1185">Reference proteome</keyword>
<protein>
    <submittedName>
        <fullName evidence="8">Cytochrome c assembly protein</fullName>
    </submittedName>
</protein>
<feature type="transmembrane region" description="Helical" evidence="6">
    <location>
        <begin position="92"/>
        <end position="111"/>
    </location>
</feature>
<dbReference type="KEGG" id="pcl:Pcal_1486"/>
<feature type="transmembrane region" description="Helical" evidence="6">
    <location>
        <begin position="152"/>
        <end position="174"/>
    </location>
</feature>
<evidence type="ECO:0000313" key="8">
    <source>
        <dbReference type="EMBL" id="ABO08905.1"/>
    </source>
</evidence>
<dbReference type="PANTHER" id="PTHR30071">
    <property type="entry name" value="HEME EXPORTER PROTEIN C"/>
    <property type="match status" value="1"/>
</dbReference>
<keyword evidence="2 6" id="KW-0812">Transmembrane</keyword>
<evidence type="ECO:0000256" key="5">
    <source>
        <dbReference type="ARBA" id="ARBA00023136"/>
    </source>
</evidence>
<feature type="transmembrane region" description="Helical" evidence="6">
    <location>
        <begin position="194"/>
        <end position="211"/>
    </location>
</feature>
<dbReference type="eggNOG" id="arCOG00267">
    <property type="taxonomic scope" value="Archaea"/>
</dbReference>
<dbReference type="InterPro" id="IPR045062">
    <property type="entry name" value="Cyt_c_biogenesis_CcsA/CcmC"/>
</dbReference>
<dbReference type="HOGENOM" id="CLU_898984_0_0_2"/>
<gene>
    <name evidence="8" type="ordered locus">Pcal_1486</name>
</gene>
<dbReference type="Proteomes" id="UP000001431">
    <property type="component" value="Chromosome"/>
</dbReference>
<feature type="transmembrane region" description="Helical" evidence="6">
    <location>
        <begin position="123"/>
        <end position="140"/>
    </location>
</feature>
<evidence type="ECO:0000259" key="7">
    <source>
        <dbReference type="Pfam" id="PF01578"/>
    </source>
</evidence>
<reference evidence="8" key="1">
    <citation type="submission" date="2007-02" db="EMBL/GenBank/DDBJ databases">
        <title>Complete sequence of Pyrobaculum calidifontis JCM 11548.</title>
        <authorList>
            <consortium name="US DOE Joint Genome Institute"/>
            <person name="Copeland A."/>
            <person name="Lucas S."/>
            <person name="Lapidus A."/>
            <person name="Barry K."/>
            <person name="Glavina del Rio T."/>
            <person name="Dalin E."/>
            <person name="Tice H."/>
            <person name="Pitluck S."/>
            <person name="Chain P."/>
            <person name="Malfatti S."/>
            <person name="Shin M."/>
            <person name="Vergez L."/>
            <person name="Schmutz J."/>
            <person name="Larimer F."/>
            <person name="Land M."/>
            <person name="Hauser L."/>
            <person name="Kyrpides N."/>
            <person name="Mikhailova N."/>
            <person name="Cozen A.E."/>
            <person name="Fitz-Gibbon S.T."/>
            <person name="House C.H."/>
            <person name="Saltikov C."/>
            <person name="Lowe T.M."/>
            <person name="Richardson P."/>
        </authorList>
    </citation>
    <scope>NUCLEOTIDE SEQUENCE [LARGE SCALE GENOMIC DNA]</scope>
    <source>
        <strain evidence="8">JCM 11548</strain>
    </source>
</reference>
<dbReference type="EMBL" id="CP000561">
    <property type="protein sequence ID" value="ABO08905.1"/>
    <property type="molecule type" value="Genomic_DNA"/>
</dbReference>
<feature type="transmembrane region" description="Helical" evidence="6">
    <location>
        <begin position="218"/>
        <end position="236"/>
    </location>
</feature>
<feature type="domain" description="Cytochrome c assembly protein" evidence="7">
    <location>
        <begin position="32"/>
        <end position="168"/>
    </location>
</feature>
<evidence type="ECO:0000256" key="3">
    <source>
        <dbReference type="ARBA" id="ARBA00022748"/>
    </source>
</evidence>
<accession>A3MW88</accession>
<dbReference type="InterPro" id="IPR002541">
    <property type="entry name" value="Cyt_c_assembly"/>
</dbReference>
<proteinExistence type="predicted"/>
<dbReference type="AlphaFoldDB" id="A3MW88"/>
<feature type="transmembrane region" description="Helical" evidence="6">
    <location>
        <begin position="59"/>
        <end position="80"/>
    </location>
</feature>
<dbReference type="GO" id="GO:0017004">
    <property type="term" value="P:cytochrome complex assembly"/>
    <property type="evidence" value="ECO:0007669"/>
    <property type="project" value="UniProtKB-KW"/>
</dbReference>
<evidence type="ECO:0000256" key="1">
    <source>
        <dbReference type="ARBA" id="ARBA00004141"/>
    </source>
</evidence>
<evidence type="ECO:0000313" key="9">
    <source>
        <dbReference type="Proteomes" id="UP000001431"/>
    </source>
</evidence>
<evidence type="ECO:0000256" key="6">
    <source>
        <dbReference type="SAM" id="Phobius"/>
    </source>
</evidence>
<dbReference type="STRING" id="410359.Pcal_1486"/>
<evidence type="ECO:0000256" key="2">
    <source>
        <dbReference type="ARBA" id="ARBA00022692"/>
    </source>
</evidence>
<name>A3MW88_PYRCJ</name>
<organism evidence="8 9">
    <name type="scientific">Pyrobaculum calidifontis (strain DSM 21063 / JCM 11548 / VA1)</name>
    <dbReference type="NCBI Taxonomy" id="410359"/>
    <lineage>
        <taxon>Archaea</taxon>
        <taxon>Thermoproteota</taxon>
        <taxon>Thermoprotei</taxon>
        <taxon>Thermoproteales</taxon>
        <taxon>Thermoproteaceae</taxon>
        <taxon>Pyrobaculum</taxon>
    </lineage>
</organism>
<feature type="transmembrane region" description="Helical" evidence="6">
    <location>
        <begin position="296"/>
        <end position="315"/>
    </location>
</feature>
<dbReference type="PANTHER" id="PTHR30071:SF1">
    <property type="entry name" value="CYTOCHROME B_B6 PROTEIN-RELATED"/>
    <property type="match status" value="1"/>
</dbReference>
<feature type="transmembrane region" description="Helical" evidence="6">
    <location>
        <begin position="12"/>
        <end position="30"/>
    </location>
</feature>
<keyword evidence="4 6" id="KW-1133">Transmembrane helix</keyword>
<keyword evidence="5 6" id="KW-0472">Membrane</keyword>